<dbReference type="InterPro" id="IPR050344">
    <property type="entry name" value="Peptidase_M1_aminopeptidases"/>
</dbReference>
<feature type="transmembrane region" description="Helical" evidence="1">
    <location>
        <begin position="246"/>
        <end position="267"/>
    </location>
</feature>
<feature type="transmembrane region" description="Helical" evidence="1">
    <location>
        <begin position="415"/>
        <end position="441"/>
    </location>
</feature>
<feature type="transmembrane region" description="Helical" evidence="1">
    <location>
        <begin position="461"/>
        <end position="482"/>
    </location>
</feature>
<feature type="transmembrane region" description="Helical" evidence="1">
    <location>
        <begin position="21"/>
        <end position="40"/>
    </location>
</feature>
<feature type="transmembrane region" description="Helical" evidence="1">
    <location>
        <begin position="579"/>
        <end position="600"/>
    </location>
</feature>
<dbReference type="KEGG" id="nib:GU926_11025"/>
<dbReference type="GO" id="GO:0070006">
    <property type="term" value="F:metalloaminopeptidase activity"/>
    <property type="evidence" value="ECO:0007669"/>
    <property type="project" value="TreeGrafter"/>
</dbReference>
<evidence type="ECO:0000313" key="4">
    <source>
        <dbReference type="Proteomes" id="UP000464214"/>
    </source>
</evidence>
<name>A0A6P1NZL0_9BACT</name>
<feature type="transmembrane region" description="Helical" evidence="1">
    <location>
        <begin position="489"/>
        <end position="507"/>
    </location>
</feature>
<dbReference type="Proteomes" id="UP000464214">
    <property type="component" value="Chromosome"/>
</dbReference>
<reference evidence="3 4" key="1">
    <citation type="submission" date="2020-01" db="EMBL/GenBank/DDBJ databases">
        <authorList>
            <person name="Kim M."/>
        </authorList>
    </citation>
    <scope>NUCLEOTIDE SEQUENCE [LARGE SCALE GENOMIC DNA]</scope>
    <source>
        <strain evidence="3 4">BT10</strain>
    </source>
</reference>
<dbReference type="AlphaFoldDB" id="A0A6P1NZL0"/>
<keyword evidence="1" id="KW-1133">Transmembrane helix</keyword>
<evidence type="ECO:0000256" key="1">
    <source>
        <dbReference type="SAM" id="Phobius"/>
    </source>
</evidence>
<dbReference type="SUPFAM" id="SSF55486">
    <property type="entry name" value="Metalloproteases ('zincins'), catalytic domain"/>
    <property type="match status" value="1"/>
</dbReference>
<feature type="transmembrane region" description="Helical" evidence="1">
    <location>
        <begin position="331"/>
        <end position="350"/>
    </location>
</feature>
<proteinExistence type="predicted"/>
<accession>A0A6P1NZL0</accession>
<evidence type="ECO:0000259" key="2">
    <source>
        <dbReference type="Pfam" id="PF01433"/>
    </source>
</evidence>
<keyword evidence="1" id="KW-0472">Membrane</keyword>
<dbReference type="GO" id="GO:0043171">
    <property type="term" value="P:peptide catabolic process"/>
    <property type="evidence" value="ECO:0007669"/>
    <property type="project" value="TreeGrafter"/>
</dbReference>
<feature type="transmembrane region" description="Helical" evidence="1">
    <location>
        <begin position="52"/>
        <end position="76"/>
    </location>
</feature>
<dbReference type="InterPro" id="IPR027268">
    <property type="entry name" value="Peptidase_M4/M1_CTD_sf"/>
</dbReference>
<gene>
    <name evidence="3" type="ORF">GU926_11025</name>
</gene>
<feature type="transmembrane region" description="Helical" evidence="1">
    <location>
        <begin position="540"/>
        <end position="558"/>
    </location>
</feature>
<dbReference type="GO" id="GO:0016020">
    <property type="term" value="C:membrane"/>
    <property type="evidence" value="ECO:0007669"/>
    <property type="project" value="TreeGrafter"/>
</dbReference>
<organism evidence="3 4">
    <name type="scientific">Nibribacter ruber</name>
    <dbReference type="NCBI Taxonomy" id="2698458"/>
    <lineage>
        <taxon>Bacteria</taxon>
        <taxon>Pseudomonadati</taxon>
        <taxon>Bacteroidota</taxon>
        <taxon>Cytophagia</taxon>
        <taxon>Cytophagales</taxon>
        <taxon>Hymenobacteraceae</taxon>
        <taxon>Nibribacter</taxon>
    </lineage>
</organism>
<dbReference type="Gene3D" id="1.10.390.10">
    <property type="entry name" value="Neutral Protease Domain 2"/>
    <property type="match status" value="1"/>
</dbReference>
<dbReference type="EMBL" id="CP047897">
    <property type="protein sequence ID" value="QHL87934.1"/>
    <property type="molecule type" value="Genomic_DNA"/>
</dbReference>
<keyword evidence="4" id="KW-1185">Reference proteome</keyword>
<dbReference type="GO" id="GO:0005737">
    <property type="term" value="C:cytoplasm"/>
    <property type="evidence" value="ECO:0007669"/>
    <property type="project" value="TreeGrafter"/>
</dbReference>
<protein>
    <submittedName>
        <fullName evidence="3">ABC transporter permease</fullName>
    </submittedName>
</protein>
<dbReference type="InterPro" id="IPR014782">
    <property type="entry name" value="Peptidase_M1_dom"/>
</dbReference>
<dbReference type="PANTHER" id="PTHR11533:SF174">
    <property type="entry name" value="PUROMYCIN-SENSITIVE AMINOPEPTIDASE-RELATED"/>
    <property type="match status" value="1"/>
</dbReference>
<feature type="transmembrane region" description="Helical" evidence="1">
    <location>
        <begin position="106"/>
        <end position="130"/>
    </location>
</feature>
<evidence type="ECO:0000313" key="3">
    <source>
        <dbReference type="EMBL" id="QHL87934.1"/>
    </source>
</evidence>
<dbReference type="GO" id="GO:0042277">
    <property type="term" value="F:peptide binding"/>
    <property type="evidence" value="ECO:0007669"/>
    <property type="project" value="TreeGrafter"/>
</dbReference>
<dbReference type="GO" id="GO:0005615">
    <property type="term" value="C:extracellular space"/>
    <property type="evidence" value="ECO:0007669"/>
    <property type="project" value="TreeGrafter"/>
</dbReference>
<dbReference type="PANTHER" id="PTHR11533">
    <property type="entry name" value="PROTEASE M1 ZINC METALLOPROTEASE"/>
    <property type="match status" value="1"/>
</dbReference>
<dbReference type="RefSeq" id="WP_160691813.1">
    <property type="nucleotide sequence ID" value="NZ_CP047897.1"/>
</dbReference>
<feature type="transmembrane region" description="Helical" evidence="1">
    <location>
        <begin position="150"/>
        <end position="171"/>
    </location>
</feature>
<keyword evidence="1" id="KW-0812">Transmembrane</keyword>
<feature type="transmembrane region" description="Helical" evidence="1">
    <location>
        <begin position="178"/>
        <end position="196"/>
    </location>
</feature>
<dbReference type="GO" id="GO:0008270">
    <property type="term" value="F:zinc ion binding"/>
    <property type="evidence" value="ECO:0007669"/>
    <property type="project" value="InterPro"/>
</dbReference>
<feature type="domain" description="Peptidase M1 membrane alanine aminopeptidase" evidence="2">
    <location>
        <begin position="887"/>
        <end position="1079"/>
    </location>
</feature>
<dbReference type="Pfam" id="PF01433">
    <property type="entry name" value="Peptidase_M1"/>
    <property type="match status" value="1"/>
</dbReference>
<sequence length="1207" mass="134738">MKFQKIFRLELTYQLRQVTTWLYFAVMLVLAFLFIMGNFIHDAREGYVQLNAPVIIGVVTVLCCVFWLLMGGAVAGDAAARDVQTRMFSLTYTSPASKADYLGGRFLAAFLLNVLILLAIPISILLTMQFTGVEPEIMGPFRVSSYLSSYFFLVLPNAFIATAIQFSMAALSRKGMASYLGGVMLFVAAYLLGQVLDASLRKWGLGTLIDPMGFTPVMSHYSSEWSPLEMNTRLLVPEGMFLVSRILWICIALGMLAFTYFRFSFILPETGQKRKKTNQPETEVAAMTWLKWERTEPLPRVRGSFSFATHLHQVRRITATSFWALAKKGTGLPLLFLIALLVGAAMPGNLKAKGVPLLPRTDQVLTIITAPFTEPGKFWMILFLLLIFYAGELVWRERESGLSELSNAAPVPEWVLFLSKFSALSFLLFSGLIFLLLSGMLSQVAIGGAQVEAGLYLKALFGFQLVECLLFALLALVVHVVVNQKYLGHLAALLVFGCIMFASQLGVEHKLLIFGASPKWTYSAMAGFANSVAPWFWFKAYWVAWALLLAVVARLIWVRGREASIKARLQLARHRFTRATAFTMALALGGILLLGGFVFYNTNVLNDYTNSTASAAQRAAYEHQYKHYQNAPQPLLKGVHLRVELYPSQRRVTILGTYLLVNNSHVSIDSVQVAPGAGVETTGVDFGQTTKEVLRDEELGFRIYALSKPLAPGDSLRLRFHVNYKVTGFANSGADAEVGENSIYLRNLEWLPVIGYQPYRELDAAAARKDHGLAARPATASLYDVAAHRYAPFPEQIRFEAIVGTEAHQQVVAPGTLRRTWTKDGRRYFHYASDAPMRNEYAFFSTTYAVQEGKWRNTSAGSGQEVAIQMYYPPGLTQNPERMIRSAAASLDYYTRQFGPYPHHQLRFVAHPGNNFGNHAASINITAEEGFFLMNPKADERGFDLVTAVVAHEVAHQWWGNQLKQAYTEGAGLISESLAWYSAMGMLEEQYGPAYQKKLLSFLREEYENPQTKAALPLLQADDWYQNYRKGPVALYAMSAYIGRDQVNGALRSLLANHLPGKVPFATSLDLYQELEAVTPDSLQYLLHDLFKANTFWDLKAGPATAQQNKAGTWQVTFKVQALKTVVSELGLEKQVPLKDWMEIGIFAPAKPGEDQGKPLYLQKHLISSKQQTITVTVPRKPAQVGIDPNHLLVDWNLMDNFGEVKK</sequence>